<gene>
    <name evidence="4" type="ORF">BGZ96_001603</name>
</gene>
<organism evidence="4 5">
    <name type="scientific">Linnemannia gamsii</name>
    <dbReference type="NCBI Taxonomy" id="64522"/>
    <lineage>
        <taxon>Eukaryota</taxon>
        <taxon>Fungi</taxon>
        <taxon>Fungi incertae sedis</taxon>
        <taxon>Mucoromycota</taxon>
        <taxon>Mortierellomycotina</taxon>
        <taxon>Mortierellomycetes</taxon>
        <taxon>Mortierellales</taxon>
        <taxon>Mortierellaceae</taxon>
        <taxon>Linnemannia</taxon>
    </lineage>
</organism>
<evidence type="ECO:0000256" key="3">
    <source>
        <dbReference type="SAM" id="Phobius"/>
    </source>
</evidence>
<evidence type="ECO:0000313" key="4">
    <source>
        <dbReference type="EMBL" id="KAG0280316.1"/>
    </source>
</evidence>
<name>A0ABQ7JLY7_9FUNG</name>
<protein>
    <recommendedName>
        <fullName evidence="6">Amidohydrolase</fullName>
    </recommendedName>
</protein>
<dbReference type="InterPro" id="IPR011059">
    <property type="entry name" value="Metal-dep_hydrolase_composite"/>
</dbReference>
<keyword evidence="3" id="KW-0812">Transmembrane</keyword>
<keyword evidence="3" id="KW-1133">Transmembrane helix</keyword>
<comment type="caution">
    <text evidence="4">The sequence shown here is derived from an EMBL/GenBank/DDBJ whole genome shotgun (WGS) entry which is preliminary data.</text>
</comment>
<accession>A0ABQ7JLY7</accession>
<dbReference type="Gene3D" id="2.30.40.10">
    <property type="entry name" value="Urease, subunit C, domain 1"/>
    <property type="match status" value="1"/>
</dbReference>
<evidence type="ECO:0000256" key="2">
    <source>
        <dbReference type="SAM" id="MobiDB-lite"/>
    </source>
</evidence>
<feature type="transmembrane region" description="Helical" evidence="3">
    <location>
        <begin position="33"/>
        <end position="52"/>
    </location>
</feature>
<evidence type="ECO:0000256" key="1">
    <source>
        <dbReference type="ARBA" id="ARBA00022801"/>
    </source>
</evidence>
<feature type="non-terminal residue" evidence="4">
    <location>
        <position position="246"/>
    </location>
</feature>
<reference evidence="4 5" key="1">
    <citation type="journal article" date="2020" name="Fungal Divers.">
        <title>Resolving the Mortierellaceae phylogeny through synthesis of multi-gene phylogenetics and phylogenomics.</title>
        <authorList>
            <person name="Vandepol N."/>
            <person name="Liber J."/>
            <person name="Desiro A."/>
            <person name="Na H."/>
            <person name="Kennedy M."/>
            <person name="Barry K."/>
            <person name="Grigoriev I.V."/>
            <person name="Miller A.N."/>
            <person name="O'Donnell K."/>
            <person name="Stajich J.E."/>
            <person name="Bonito G."/>
        </authorList>
    </citation>
    <scope>NUCLEOTIDE SEQUENCE [LARGE SCALE GENOMIC DNA]</scope>
    <source>
        <strain evidence="4 5">AD045</strain>
    </source>
</reference>
<dbReference type="PANTHER" id="PTHR11113">
    <property type="entry name" value="N-ACETYLGLUCOSAMINE-6-PHOSPHATE DEACETYLASE"/>
    <property type="match status" value="1"/>
</dbReference>
<dbReference type="Gene3D" id="3.20.20.140">
    <property type="entry name" value="Metal-dependent hydrolases"/>
    <property type="match status" value="1"/>
</dbReference>
<dbReference type="SUPFAM" id="SSF51556">
    <property type="entry name" value="Metallo-dependent hydrolases"/>
    <property type="match status" value="1"/>
</dbReference>
<dbReference type="PANTHER" id="PTHR11113:SF14">
    <property type="entry name" value="N-ACETYLGLUCOSAMINE-6-PHOSPHATE DEACETYLASE"/>
    <property type="match status" value="1"/>
</dbReference>
<dbReference type="SUPFAM" id="SSF51338">
    <property type="entry name" value="Composite domain of metallo-dependent hydrolases"/>
    <property type="match status" value="1"/>
</dbReference>
<proteinExistence type="predicted"/>
<keyword evidence="3" id="KW-0472">Membrane</keyword>
<dbReference type="InterPro" id="IPR032466">
    <property type="entry name" value="Metal_Hydrolase"/>
</dbReference>
<evidence type="ECO:0000313" key="5">
    <source>
        <dbReference type="Proteomes" id="UP001194696"/>
    </source>
</evidence>
<sequence length="246" mass="26619">MADYASVPQNDNDEVGHTYDRPQRGAFLRKKSTLLLATAAIALLTTTAYFIGASNELSPKKVHFEDVNISGRHFAQGLAKCRAIKRENKHVYPAAESRTKNSRFVNGTVPTLFKNGYIFDGEREPFKGDVLIDQGLIIEIGHGLKALEGAKVVDLKGHIITPGIVDMHSHFGVDSLPALDATSIRSIDGLNPSDPAREWILSGGVTTSLVLPGSGNVMGGEAYTVKMRKVDTLSTEDMLVQAGEDE</sequence>
<dbReference type="Proteomes" id="UP001194696">
    <property type="component" value="Unassembled WGS sequence"/>
</dbReference>
<evidence type="ECO:0008006" key="6">
    <source>
        <dbReference type="Google" id="ProtNLM"/>
    </source>
</evidence>
<feature type="region of interest" description="Disordered" evidence="2">
    <location>
        <begin position="1"/>
        <end position="20"/>
    </location>
</feature>
<keyword evidence="1" id="KW-0378">Hydrolase</keyword>
<keyword evidence="5" id="KW-1185">Reference proteome</keyword>
<dbReference type="EMBL" id="JAAAIM010001273">
    <property type="protein sequence ID" value="KAG0280316.1"/>
    <property type="molecule type" value="Genomic_DNA"/>
</dbReference>